<dbReference type="EMBL" id="RPDH01000001">
    <property type="protein sequence ID" value="RPE12105.1"/>
    <property type="molecule type" value="Genomic_DNA"/>
</dbReference>
<sequence>MPATKIKTTSLLPRHLQPAAGFDLVLPCYDPPQHWADQLCADFYQLRAALPGIPVQLILVIDGPAKHVTPATLQYLQHEIPGIRVIHHPVNRGKGYALRLGVAVGDSPFQVCTDIDIPFGPTAIAEAFDLLQHGADVVAGVRSPAYAKCLPRQRKLISGVNRMLNRYLLHLKVTDAQAGLKAFNSKGREAFLSTSVNGFLFDSEFVYRAGKNRSMVISTVRIHCRQGIRFSAFRTKVLWRELRNFLGILFIS</sequence>
<dbReference type="OrthoDB" id="952827at2"/>
<dbReference type="PANTHER" id="PTHR10859:SF91">
    <property type="entry name" value="DOLICHYL-PHOSPHATE BETA-GLUCOSYLTRANSFERASE"/>
    <property type="match status" value="1"/>
</dbReference>
<evidence type="ECO:0000313" key="2">
    <source>
        <dbReference type="EMBL" id="RPE12105.1"/>
    </source>
</evidence>
<dbReference type="GO" id="GO:0016740">
    <property type="term" value="F:transferase activity"/>
    <property type="evidence" value="ECO:0007669"/>
    <property type="project" value="UniProtKB-KW"/>
</dbReference>
<organism evidence="2 3">
    <name type="scientific">Chitinophaga lutea</name>
    <dbReference type="NCBI Taxonomy" id="2488634"/>
    <lineage>
        <taxon>Bacteria</taxon>
        <taxon>Pseudomonadati</taxon>
        <taxon>Bacteroidota</taxon>
        <taxon>Chitinophagia</taxon>
        <taxon>Chitinophagales</taxon>
        <taxon>Chitinophagaceae</taxon>
        <taxon>Chitinophaga</taxon>
    </lineage>
</organism>
<dbReference type="SUPFAM" id="SSF53448">
    <property type="entry name" value="Nucleotide-diphospho-sugar transferases"/>
    <property type="match status" value="1"/>
</dbReference>
<keyword evidence="2" id="KW-0808">Transferase</keyword>
<evidence type="ECO:0000313" key="3">
    <source>
        <dbReference type="Proteomes" id="UP000278351"/>
    </source>
</evidence>
<dbReference type="PANTHER" id="PTHR10859">
    <property type="entry name" value="GLYCOSYL TRANSFERASE"/>
    <property type="match status" value="1"/>
</dbReference>
<dbReference type="GO" id="GO:0006487">
    <property type="term" value="P:protein N-linked glycosylation"/>
    <property type="evidence" value="ECO:0007669"/>
    <property type="project" value="TreeGrafter"/>
</dbReference>
<dbReference type="Proteomes" id="UP000278351">
    <property type="component" value="Unassembled WGS sequence"/>
</dbReference>
<dbReference type="InterPro" id="IPR029044">
    <property type="entry name" value="Nucleotide-diphossugar_trans"/>
</dbReference>
<dbReference type="Pfam" id="PF00535">
    <property type="entry name" value="Glycos_transf_2"/>
    <property type="match status" value="1"/>
</dbReference>
<dbReference type="InterPro" id="IPR001173">
    <property type="entry name" value="Glyco_trans_2-like"/>
</dbReference>
<comment type="caution">
    <text evidence="2">The sequence shown here is derived from an EMBL/GenBank/DDBJ whole genome shotgun (WGS) entry which is preliminary data.</text>
</comment>
<protein>
    <submittedName>
        <fullName evidence="2">Glycosyltransferase</fullName>
    </submittedName>
</protein>
<accession>A0A3N4PXA1</accession>
<keyword evidence="3" id="KW-1185">Reference proteome</keyword>
<dbReference type="AlphaFoldDB" id="A0A3N4PXA1"/>
<reference evidence="2 3" key="1">
    <citation type="submission" date="2018-11" db="EMBL/GenBank/DDBJ databases">
        <title>Chitinophaga lutea sp.nov., isolate from arsenic contaminated soil.</title>
        <authorList>
            <person name="Zong Y."/>
        </authorList>
    </citation>
    <scope>NUCLEOTIDE SEQUENCE [LARGE SCALE GENOMIC DNA]</scope>
    <source>
        <strain evidence="2 3">ZY74</strain>
    </source>
</reference>
<dbReference type="RefSeq" id="WP_123844517.1">
    <property type="nucleotide sequence ID" value="NZ_RPDH01000001.1"/>
</dbReference>
<gene>
    <name evidence="2" type="ORF">EGT74_00670</name>
</gene>
<evidence type="ECO:0000259" key="1">
    <source>
        <dbReference type="Pfam" id="PF00535"/>
    </source>
</evidence>
<dbReference type="Gene3D" id="3.90.550.10">
    <property type="entry name" value="Spore Coat Polysaccharide Biosynthesis Protein SpsA, Chain A"/>
    <property type="match status" value="1"/>
</dbReference>
<feature type="domain" description="Glycosyltransferase 2-like" evidence="1">
    <location>
        <begin position="51"/>
        <end position="184"/>
    </location>
</feature>
<proteinExistence type="predicted"/>
<name>A0A3N4PXA1_9BACT</name>